<evidence type="ECO:0000256" key="5">
    <source>
        <dbReference type="SAM" id="MobiDB-lite"/>
    </source>
</evidence>
<dbReference type="Gene3D" id="3.40.50.300">
    <property type="entry name" value="P-loop containing nucleotide triphosphate hydrolases"/>
    <property type="match status" value="1"/>
</dbReference>
<organism evidence="8 9">
    <name type="scientific">Gardnerella vaginalis</name>
    <dbReference type="NCBI Taxonomy" id="2702"/>
    <lineage>
        <taxon>Bacteria</taxon>
        <taxon>Bacillati</taxon>
        <taxon>Actinomycetota</taxon>
        <taxon>Actinomycetes</taxon>
        <taxon>Bifidobacteriales</taxon>
        <taxon>Bifidobacteriaceae</taxon>
        <taxon>Gardnerella</taxon>
    </lineage>
</organism>
<evidence type="ECO:0000256" key="4">
    <source>
        <dbReference type="ARBA" id="ARBA00023136"/>
    </source>
</evidence>
<dbReference type="Gene3D" id="1.20.1560.10">
    <property type="entry name" value="ABC transporter type 1, transmembrane domain"/>
    <property type="match status" value="2"/>
</dbReference>
<dbReference type="PROSITE" id="PS50929">
    <property type="entry name" value="ABC_TM1F"/>
    <property type="match status" value="2"/>
</dbReference>
<dbReference type="SUPFAM" id="SSF52540">
    <property type="entry name" value="P-loop containing nucleoside triphosphate hydrolases"/>
    <property type="match status" value="1"/>
</dbReference>
<evidence type="ECO:0000313" key="9">
    <source>
        <dbReference type="Proteomes" id="UP000234905"/>
    </source>
</evidence>
<feature type="transmembrane region" description="Helical" evidence="6">
    <location>
        <begin position="217"/>
        <end position="233"/>
    </location>
</feature>
<comment type="caution">
    <text evidence="8">The sequence shown here is derived from an EMBL/GenBank/DDBJ whole genome shotgun (WGS) entry which is preliminary data.</text>
</comment>
<feature type="transmembrane region" description="Helical" evidence="6">
    <location>
        <begin position="597"/>
        <end position="630"/>
    </location>
</feature>
<evidence type="ECO:0000256" key="1">
    <source>
        <dbReference type="ARBA" id="ARBA00004651"/>
    </source>
</evidence>
<dbReference type="GO" id="GO:0140359">
    <property type="term" value="F:ABC-type transporter activity"/>
    <property type="evidence" value="ECO:0007669"/>
    <property type="project" value="InterPro"/>
</dbReference>
<dbReference type="PANTHER" id="PTHR43394">
    <property type="entry name" value="ATP-DEPENDENT PERMEASE MDL1, MITOCHONDRIAL"/>
    <property type="match status" value="1"/>
</dbReference>
<feature type="domain" description="ABC transmembrane type-1" evidence="7">
    <location>
        <begin position="21"/>
        <end position="180"/>
    </location>
</feature>
<dbReference type="GO" id="GO:0005886">
    <property type="term" value="C:plasma membrane"/>
    <property type="evidence" value="ECO:0007669"/>
    <property type="project" value="UniProtKB-SubCell"/>
</dbReference>
<dbReference type="SUPFAM" id="SSF90123">
    <property type="entry name" value="ABC transporter transmembrane region"/>
    <property type="match status" value="2"/>
</dbReference>
<gene>
    <name evidence="8" type="ORF">CYJ61_05270</name>
</gene>
<feature type="transmembrane region" description="Helical" evidence="6">
    <location>
        <begin position="701"/>
        <end position="720"/>
    </location>
</feature>
<feature type="transmembrane region" description="Helical" evidence="6">
    <location>
        <begin position="819"/>
        <end position="841"/>
    </location>
</feature>
<dbReference type="InterPro" id="IPR011527">
    <property type="entry name" value="ABC1_TM_dom"/>
</dbReference>
<reference evidence="8 9" key="1">
    <citation type="submission" date="2017-12" db="EMBL/GenBank/DDBJ databases">
        <title>Phylogenetic diversity of female urinary microbiome.</title>
        <authorList>
            <person name="Thomas-White K."/>
            <person name="Wolfe A.J."/>
        </authorList>
    </citation>
    <scope>NUCLEOTIDE SEQUENCE [LARGE SCALE GENOMIC DNA]</scope>
    <source>
        <strain evidence="8 9">UMB0682</strain>
    </source>
</reference>
<feature type="transmembrane region" description="Helical" evidence="6">
    <location>
        <begin position="21"/>
        <end position="41"/>
    </location>
</feature>
<proteinExistence type="predicted"/>
<comment type="subcellular location">
    <subcellularLocation>
        <location evidence="1">Cell membrane</location>
        <topology evidence="1">Multi-pass membrane protein</topology>
    </subcellularLocation>
</comment>
<dbReference type="InterPro" id="IPR036640">
    <property type="entry name" value="ABC1_TM_sf"/>
</dbReference>
<evidence type="ECO:0000259" key="7">
    <source>
        <dbReference type="PROSITE" id="PS50929"/>
    </source>
</evidence>
<evidence type="ECO:0000256" key="3">
    <source>
        <dbReference type="ARBA" id="ARBA00022989"/>
    </source>
</evidence>
<name>A0AAP8LS09_GARVA</name>
<keyword evidence="2 6" id="KW-0812">Transmembrane</keyword>
<feature type="transmembrane region" description="Helical" evidence="6">
    <location>
        <begin position="61"/>
        <end position="87"/>
    </location>
</feature>
<accession>A0AAP8LS09</accession>
<feature type="transmembrane region" description="Helical" evidence="6">
    <location>
        <begin position="133"/>
        <end position="157"/>
    </location>
</feature>
<feature type="domain" description="ABC transmembrane type-1" evidence="7">
    <location>
        <begin position="688"/>
        <end position="849"/>
    </location>
</feature>
<evidence type="ECO:0000256" key="6">
    <source>
        <dbReference type="SAM" id="Phobius"/>
    </source>
</evidence>
<feature type="compositionally biased region" description="Low complexity" evidence="5">
    <location>
        <begin position="548"/>
        <end position="565"/>
    </location>
</feature>
<dbReference type="InterPro" id="IPR039421">
    <property type="entry name" value="Type_1_exporter"/>
</dbReference>
<feature type="transmembrane region" description="Helical" evidence="6">
    <location>
        <begin position="784"/>
        <end position="807"/>
    </location>
</feature>
<sequence>MINRCFAFVPGIKHLVILRSACLAISYLVNIAFVYVCVGMLSPVLRPVRSTGTSLMSSVEFTSYIIALAAIILLKYAVFYWSCTVCAEIESRIAMRLRPKMLHAMLSLRSVDIEDSHDITSLRVNEDIFAIQSFVASLVPQIIAAIPVPVVVSAALFTVNPAIAGICALAALFNVASLIFSLALSPVSWRCVSALFAYVIAGLAIVATVWLSSVKGVGLAAALLTMPLLMLSVQPLRIVGKNMHVVKHAVHGLDHVEALLKMVTDSPAPIAFSDDGSTLSLPDGSTNIALRMRCNISENNANTNEAQRLSIIAKSGELQVIPSKYHHVMREKILSGTGFNKSADILLSYSDRYDIHEDDVSPFVVSEVFDANDSASYLSLNDASSAALADIVTIVSERSHLFSTTLRENLLLAAPTATTTAMWDALRAVRIDGVVYADYDGLDMPIDRLFNNPEASYNSEDLKRRVILARAILRHTKVYVFDYSQCDISNHEAEEIVKILRRIARYANVIVLMPNDAGISATDEIATVESYRHVANDSSKNITQLNQLNESQNSQNSRNSQNVEQAQQDPNKNKHISSIASIAYTYEVRTISKFKRAIFAFISMFSTALNLVSAVCIPVAIVSAMFAVAGRPIFGFVMQQCVLVAVACMAVRALTLVTTFAGVDMHHERWHKAHISMNVGMIFAVVPLMVVLYYFDANLSYVAIASCVFIMFIVPRYLLIRSKHIANKVRIEQHEVENEVSDIELGIDEVLAFRQGEHCVNRMVTSMHKVSQQRMRLARKSGGMSALVLAISLISISVAALVVSHTIHPVPANIPAWSTVYAVMAMVLLVIMIQQVVDVVLQRIPSVMRVKSSN</sequence>
<dbReference type="InterPro" id="IPR027417">
    <property type="entry name" value="P-loop_NTPase"/>
</dbReference>
<feature type="transmembrane region" description="Helical" evidence="6">
    <location>
        <begin position="675"/>
        <end position="695"/>
    </location>
</feature>
<dbReference type="GO" id="GO:0005524">
    <property type="term" value="F:ATP binding"/>
    <property type="evidence" value="ECO:0007669"/>
    <property type="project" value="InterPro"/>
</dbReference>
<evidence type="ECO:0000256" key="2">
    <source>
        <dbReference type="ARBA" id="ARBA00022692"/>
    </source>
</evidence>
<dbReference type="EMBL" id="PKJN01000002">
    <property type="protein sequence ID" value="PKZ59692.1"/>
    <property type="molecule type" value="Genomic_DNA"/>
</dbReference>
<keyword evidence="3 6" id="KW-1133">Transmembrane helix</keyword>
<feature type="transmembrane region" description="Helical" evidence="6">
    <location>
        <begin position="191"/>
        <end position="211"/>
    </location>
</feature>
<evidence type="ECO:0000313" key="8">
    <source>
        <dbReference type="EMBL" id="PKZ59692.1"/>
    </source>
</evidence>
<feature type="transmembrane region" description="Helical" evidence="6">
    <location>
        <begin position="163"/>
        <end position="184"/>
    </location>
</feature>
<dbReference type="AlphaFoldDB" id="A0AAP8LS09"/>
<keyword evidence="4 6" id="KW-0472">Membrane</keyword>
<feature type="region of interest" description="Disordered" evidence="5">
    <location>
        <begin position="548"/>
        <end position="572"/>
    </location>
</feature>
<feature type="transmembrane region" description="Helical" evidence="6">
    <location>
        <begin position="642"/>
        <end position="663"/>
    </location>
</feature>
<protein>
    <submittedName>
        <fullName evidence="8">ABC transporter</fullName>
    </submittedName>
</protein>
<dbReference type="Proteomes" id="UP000234905">
    <property type="component" value="Unassembled WGS sequence"/>
</dbReference>